<sequence>MHRLQDLRMGFIFQDPSECNLSVVQEFYPNWKPDGHSHFVTVRGVESTAKWIRHGNWVYHQSYPYAHMNREAQEQLDEIATRYPLNEHADALLGLGPAFLEPVWDDIPTDEDKRRTMSNSESDSDA</sequence>
<reference evidence="1" key="2">
    <citation type="submission" date="2015-06" db="UniProtKB">
        <authorList>
            <consortium name="EnsemblPlants"/>
        </authorList>
    </citation>
    <scope>IDENTIFICATION</scope>
    <source>
        <strain evidence="1">DM1-3 516 R44</strain>
    </source>
</reference>
<dbReference type="OMA" id="PLNEHAD"/>
<organism evidence="1 2">
    <name type="scientific">Solanum tuberosum</name>
    <name type="common">Potato</name>
    <dbReference type="NCBI Taxonomy" id="4113"/>
    <lineage>
        <taxon>Eukaryota</taxon>
        <taxon>Viridiplantae</taxon>
        <taxon>Streptophyta</taxon>
        <taxon>Embryophyta</taxon>
        <taxon>Tracheophyta</taxon>
        <taxon>Spermatophyta</taxon>
        <taxon>Magnoliopsida</taxon>
        <taxon>eudicotyledons</taxon>
        <taxon>Gunneridae</taxon>
        <taxon>Pentapetalae</taxon>
        <taxon>asterids</taxon>
        <taxon>lamiids</taxon>
        <taxon>Solanales</taxon>
        <taxon>Solanaceae</taxon>
        <taxon>Solanoideae</taxon>
        <taxon>Solaneae</taxon>
        <taxon>Solanum</taxon>
    </lineage>
</organism>
<reference evidence="2" key="1">
    <citation type="journal article" date="2011" name="Nature">
        <title>Genome sequence and analysis of the tuber crop potato.</title>
        <authorList>
            <consortium name="The Potato Genome Sequencing Consortium"/>
        </authorList>
    </citation>
    <scope>NUCLEOTIDE SEQUENCE [LARGE SCALE GENOMIC DNA]</scope>
    <source>
        <strain evidence="2">cv. DM1-3 516 R44</strain>
    </source>
</reference>
<dbReference type="AlphaFoldDB" id="M1DMD4"/>
<dbReference type="HOGENOM" id="CLU_1985551_0_0_1"/>
<evidence type="ECO:0000313" key="1">
    <source>
        <dbReference type="EnsemblPlants" id="PGSC0003DMT400091337"/>
    </source>
</evidence>
<name>M1DMD4_SOLTU</name>
<dbReference type="Proteomes" id="UP000011115">
    <property type="component" value="Unassembled WGS sequence"/>
</dbReference>
<dbReference type="InParanoid" id="M1DMD4"/>
<protein>
    <submittedName>
        <fullName evidence="1">Uncharacterized protein</fullName>
    </submittedName>
</protein>
<dbReference type="PaxDb" id="4113-PGSC0003DMT400091337"/>
<proteinExistence type="predicted"/>
<dbReference type="EnsemblPlants" id="PGSC0003DMT400091337">
    <property type="protein sequence ID" value="PGSC0003DMT400091337"/>
    <property type="gene ID" value="PGSC0003DMG400040908"/>
</dbReference>
<keyword evidence="2" id="KW-1185">Reference proteome</keyword>
<accession>M1DMD4</accession>
<evidence type="ECO:0000313" key="2">
    <source>
        <dbReference type="Proteomes" id="UP000011115"/>
    </source>
</evidence>
<dbReference type="Gramene" id="PGSC0003DMT400091337">
    <property type="protein sequence ID" value="PGSC0003DMT400091337"/>
    <property type="gene ID" value="PGSC0003DMG400040908"/>
</dbReference>